<sequence length="75" mass="8846">MQERRCFTQIYADLARRFALIAFPVDLRGSALLFCGDLREILHPGLLMQDSRCFTQIYADLARRFTLIMFLMDLR</sequence>
<evidence type="ECO:0000313" key="1">
    <source>
        <dbReference type="EMBL" id="MPL63021.1"/>
    </source>
</evidence>
<comment type="caution">
    <text evidence="1">The sequence shown here is derived from an EMBL/GenBank/DDBJ whole genome shotgun (WGS) entry which is preliminary data.</text>
</comment>
<dbReference type="EMBL" id="VSSQ01000020">
    <property type="protein sequence ID" value="MPL63021.1"/>
    <property type="molecule type" value="Genomic_DNA"/>
</dbReference>
<accession>A0A644TAV1</accession>
<dbReference type="AlphaFoldDB" id="A0A644TAV1"/>
<name>A0A644TAV1_9ZZZZ</name>
<protein>
    <submittedName>
        <fullName evidence="1">Uncharacterized protein</fullName>
    </submittedName>
</protein>
<gene>
    <name evidence="1" type="ORF">SDC9_08641</name>
</gene>
<reference evidence="1" key="1">
    <citation type="submission" date="2019-08" db="EMBL/GenBank/DDBJ databases">
        <authorList>
            <person name="Kucharzyk K."/>
            <person name="Murdoch R.W."/>
            <person name="Higgins S."/>
            <person name="Loffler F."/>
        </authorList>
    </citation>
    <scope>NUCLEOTIDE SEQUENCE</scope>
</reference>
<proteinExistence type="predicted"/>
<organism evidence="1">
    <name type="scientific">bioreactor metagenome</name>
    <dbReference type="NCBI Taxonomy" id="1076179"/>
    <lineage>
        <taxon>unclassified sequences</taxon>
        <taxon>metagenomes</taxon>
        <taxon>ecological metagenomes</taxon>
    </lineage>
</organism>